<dbReference type="CDD" id="cd18612">
    <property type="entry name" value="GH130_Lin0857-like"/>
    <property type="match status" value="1"/>
</dbReference>
<dbReference type="KEGG" id="pgm:PGRAT_01065"/>
<dbReference type="PANTHER" id="PTHR34106:SF5">
    <property type="entry name" value="GLYCOSIDASE"/>
    <property type="match status" value="1"/>
</dbReference>
<dbReference type="RefSeq" id="WP_025705137.1">
    <property type="nucleotide sequence ID" value="NZ_CP009287.1"/>
</dbReference>
<evidence type="ECO:0000256" key="3">
    <source>
        <dbReference type="ARBA" id="ARBA00024356"/>
    </source>
</evidence>
<evidence type="ECO:0000256" key="1">
    <source>
        <dbReference type="ARBA" id="ARBA00022676"/>
    </source>
</evidence>
<sequence length="348" mass="38790">MNITRSAQNPVIRVRDVVPSRPDFRVLGAFNAGVAQLGDETILLLRIAEAPIPDRADEVLVPRLNEAGTDVRVERYDKNDPGYDFSDSRFIARDGRTVMLTSLSHLRVARSKDGIHFDIEPTPALFPEHALEAWGIEDPRVTQIGDIYYITYSSASAHGVGAGLAETRDFRTFKRRGLMLAPENKDVMIFPDKINGKYYALHRPVPKSFGSPEMWIAESPDLDHWGNHRFLMGLSEQGWDSARMGGGAVPIRTERGWLALYHGADSKHRYCMGAVLLDLENPAKVIARSRVPILEPEAAYEVNGFFGKVVFSCGALLLDQTVRMYYGAADEVMAVADIPLEDIYNTLL</sequence>
<reference evidence="4 5" key="1">
    <citation type="submission" date="2014-08" db="EMBL/GenBank/DDBJ databases">
        <title>Comparative genomics of the Paenibacillus odorifer group.</title>
        <authorList>
            <person name="den Bakker H.C."/>
            <person name="Tsai Y.-C."/>
            <person name="Martin N."/>
            <person name="Korlach J."/>
            <person name="Wiedmann M."/>
        </authorList>
    </citation>
    <scope>NUCLEOTIDE SEQUENCE [LARGE SCALE GENOMIC DNA]</scope>
    <source>
        <strain evidence="4 5">DSM 15220</strain>
    </source>
</reference>
<dbReference type="HOGENOM" id="CLU_046648_0_0_9"/>
<gene>
    <name evidence="4" type="ORF">PGRAT_01065</name>
</gene>
<dbReference type="Pfam" id="PF04041">
    <property type="entry name" value="Glyco_hydro_130"/>
    <property type="match status" value="1"/>
</dbReference>
<keyword evidence="2" id="KW-0808">Transferase</keyword>
<dbReference type="PANTHER" id="PTHR34106">
    <property type="entry name" value="GLYCOSIDASE"/>
    <property type="match status" value="1"/>
</dbReference>
<keyword evidence="1" id="KW-0328">Glycosyltransferase</keyword>
<dbReference type="SUPFAM" id="SSF75005">
    <property type="entry name" value="Arabinanase/levansucrase/invertase"/>
    <property type="match status" value="1"/>
</dbReference>
<dbReference type="Proteomes" id="UP000029500">
    <property type="component" value="Chromosome"/>
</dbReference>
<dbReference type="GO" id="GO:0016798">
    <property type="term" value="F:hydrolase activity, acting on glycosyl bonds"/>
    <property type="evidence" value="ECO:0007669"/>
    <property type="project" value="UniProtKB-KW"/>
</dbReference>
<name>A0A089NBX6_9BACL</name>
<comment type="similarity">
    <text evidence="3">Belongs to the glycosyl hydrolase 130 family.</text>
</comment>
<evidence type="ECO:0000313" key="5">
    <source>
        <dbReference type="Proteomes" id="UP000029500"/>
    </source>
</evidence>
<dbReference type="STRING" id="189425.PGRAT_01065"/>
<proteinExistence type="inferred from homology"/>
<evidence type="ECO:0000256" key="2">
    <source>
        <dbReference type="ARBA" id="ARBA00022679"/>
    </source>
</evidence>
<keyword evidence="4" id="KW-0378">Hydrolase</keyword>
<dbReference type="EMBL" id="CP009287">
    <property type="protein sequence ID" value="AIQ66399.1"/>
    <property type="molecule type" value="Genomic_DNA"/>
</dbReference>
<keyword evidence="5" id="KW-1185">Reference proteome</keyword>
<dbReference type="InterPro" id="IPR023296">
    <property type="entry name" value="Glyco_hydro_beta-prop_sf"/>
</dbReference>
<protein>
    <submittedName>
        <fullName evidence="4">Glycosidase</fullName>
    </submittedName>
</protein>
<dbReference type="PIRSF" id="PIRSF016202">
    <property type="entry name" value="PH1107"/>
    <property type="match status" value="1"/>
</dbReference>
<evidence type="ECO:0000313" key="4">
    <source>
        <dbReference type="EMBL" id="AIQ66399.1"/>
    </source>
</evidence>
<dbReference type="AlphaFoldDB" id="A0A089NBX6"/>
<dbReference type="eggNOG" id="COG2152">
    <property type="taxonomic scope" value="Bacteria"/>
</dbReference>
<accession>A0A089NBX6</accession>
<dbReference type="GO" id="GO:0016757">
    <property type="term" value="F:glycosyltransferase activity"/>
    <property type="evidence" value="ECO:0007669"/>
    <property type="project" value="UniProtKB-KW"/>
</dbReference>
<dbReference type="Gene3D" id="2.115.10.20">
    <property type="entry name" value="Glycosyl hydrolase domain, family 43"/>
    <property type="match status" value="1"/>
</dbReference>
<organism evidence="4 5">
    <name type="scientific">Paenibacillus graminis</name>
    <dbReference type="NCBI Taxonomy" id="189425"/>
    <lineage>
        <taxon>Bacteria</taxon>
        <taxon>Bacillati</taxon>
        <taxon>Bacillota</taxon>
        <taxon>Bacilli</taxon>
        <taxon>Bacillales</taxon>
        <taxon>Paenibacillaceae</taxon>
        <taxon>Paenibacillus</taxon>
    </lineage>
</organism>
<keyword evidence="4" id="KW-0326">Glycosidase</keyword>
<dbReference type="OrthoDB" id="9759709at2"/>
<dbReference type="InterPro" id="IPR007184">
    <property type="entry name" value="Mannoside_phosphorylase"/>
</dbReference>